<evidence type="ECO:0000313" key="1">
    <source>
        <dbReference type="EMBL" id="VFK03069.1"/>
    </source>
</evidence>
<dbReference type="AlphaFoldDB" id="A0A450VE30"/>
<dbReference type="Pfam" id="PF13384">
    <property type="entry name" value="HTH_23"/>
    <property type="match status" value="1"/>
</dbReference>
<dbReference type="PANTHER" id="PTHR33293:SF2">
    <property type="entry name" value="TRANSPOSASE"/>
    <property type="match status" value="1"/>
</dbReference>
<proteinExistence type="predicted"/>
<dbReference type="SUPFAM" id="SSF46689">
    <property type="entry name" value="Homeodomain-like"/>
    <property type="match status" value="1"/>
</dbReference>
<dbReference type="NCBIfam" id="NF033558">
    <property type="entry name" value="transpos_IS1"/>
    <property type="match status" value="1"/>
</dbReference>
<dbReference type="EMBL" id="CAADFH010000248">
    <property type="protein sequence ID" value="VFK03069.1"/>
    <property type="molecule type" value="Genomic_DNA"/>
</dbReference>
<sequence>MNCPKCDSAEYHKDGIVKNKQRYRCKGCDYRYTVKKRSPRVPEEKKRFAVQLYLEGLGFRAIGRVLKVSPASVMNWIRLYARKLETLKSPCKPIVIEMDEMHSYIGQKKNTVGSGLLLIDWKSGYSALSLAAEEPKRE</sequence>
<dbReference type="PANTHER" id="PTHR33293">
    <property type="entry name" value="INSERTION ELEMENT IS1 1 PROTEIN INSB-RELATED"/>
    <property type="match status" value="1"/>
</dbReference>
<name>A0A450VE30_9GAMM</name>
<dbReference type="InterPro" id="IPR051354">
    <property type="entry name" value="Transposase_27_IS1"/>
</dbReference>
<organism evidence="1">
    <name type="scientific">Candidatus Kentrum sp. LFY</name>
    <dbReference type="NCBI Taxonomy" id="2126342"/>
    <lineage>
        <taxon>Bacteria</taxon>
        <taxon>Pseudomonadati</taxon>
        <taxon>Pseudomonadota</taxon>
        <taxon>Gammaproteobacteria</taxon>
        <taxon>Candidatus Kentrum</taxon>
    </lineage>
</organism>
<protein>
    <submittedName>
        <fullName evidence="1">Transposase</fullName>
    </submittedName>
</protein>
<accession>A0A450VE30</accession>
<gene>
    <name evidence="1" type="ORF">BECKLFY1418A_GA0070994_12481</name>
</gene>
<dbReference type="InterPro" id="IPR009057">
    <property type="entry name" value="Homeodomain-like_sf"/>
</dbReference>
<reference evidence="1" key="1">
    <citation type="submission" date="2019-02" db="EMBL/GenBank/DDBJ databases">
        <authorList>
            <person name="Gruber-Vodicka R. H."/>
            <person name="Seah K. B. B."/>
        </authorList>
    </citation>
    <scope>NUCLEOTIDE SEQUENCE</scope>
    <source>
        <strain evidence="1">BECK_M6</strain>
    </source>
</reference>